<feature type="site" description="Plays an important role in substrate specificity" evidence="13">
    <location>
        <position position="375"/>
    </location>
</feature>
<dbReference type="Gene3D" id="3.90.1150.10">
    <property type="entry name" value="Aspartate Aminotransferase, domain 1"/>
    <property type="match status" value="1"/>
</dbReference>
<dbReference type="CDD" id="cd00378">
    <property type="entry name" value="SHMT"/>
    <property type="match status" value="1"/>
</dbReference>
<dbReference type="Proteomes" id="UP000035268">
    <property type="component" value="Chromosome"/>
</dbReference>
<dbReference type="Pfam" id="PF02502">
    <property type="entry name" value="LacAB_rpiB"/>
    <property type="match status" value="1"/>
</dbReference>
<keyword evidence="11 13" id="KW-0663">Pyridoxal phosphate</keyword>
<dbReference type="RefSeq" id="WP_052882355.1">
    <property type="nucleotide sequence ID" value="NZ_CP010904.1"/>
</dbReference>
<dbReference type="PATRIC" id="fig|1609981.3.peg.1924"/>
<dbReference type="UniPathway" id="UPA00288">
    <property type="reaction ID" value="UER01023"/>
</dbReference>
<sequence>MKIAIGADHGGYELKQEIIERLGKRKGLEIEDCGCHSRESVDYPDYARDVAGKVSEGSVDEGIVVCTTGVGVSMTANKFPHVRAALCVTPHMATMARRHNKANVLCMGSTTVEGEAVPGILEAWFAAEFEGGRHQRRVDKISQCETTLAELIALYDTDPEVYSGVRAEDRRQEENLELIASENMASRAVRQAQSSRMTNKYAEGYPGKRWYNGCECVDEIERLAIDRAREIFGGEHVNVQPHSGSAANMAAYFSVLEPGDTMLAMSLAEGGHLTHGHPMNFSGRFFNIVPYGVDEKTEQIDYDRLAELASEHKPKMIVAGASAYSRLIDFKRLRAIADDVGAYLTVDMAHIAGLVAAGCHPNPVPYAEFVTTTTHKTLRGPRGGMVLCREAFAKEVDRQVFPGIQGGPLMHTIAAKAVCFHEALQPEFKTYQQQVVRNAQELAAALQEQGIRIVSGGTDNHLMLADLTSVEISGKDAANALDKASITVNKNSIPFDGKSPFVTSGIRLGTPAVTTRGMGPEQMREIAGLIADLLQNASDRKTIAHVREKVLHMTSQYPLI</sequence>
<dbReference type="Pfam" id="PF00464">
    <property type="entry name" value="SHMT"/>
    <property type="match status" value="1"/>
</dbReference>
<dbReference type="OrthoDB" id="9803846at2"/>
<dbReference type="GO" id="GO:0005829">
    <property type="term" value="C:cytosol"/>
    <property type="evidence" value="ECO:0007669"/>
    <property type="project" value="TreeGrafter"/>
</dbReference>
<evidence type="ECO:0000259" key="14">
    <source>
        <dbReference type="Pfam" id="PF00464"/>
    </source>
</evidence>
<dbReference type="PANTHER" id="PTHR11680">
    <property type="entry name" value="SERINE HYDROXYMETHYLTRANSFERASE"/>
    <property type="match status" value="1"/>
</dbReference>
<dbReference type="FunFam" id="3.40.640.10:FF:000001">
    <property type="entry name" value="Serine hydroxymethyltransferase"/>
    <property type="match status" value="1"/>
</dbReference>
<dbReference type="NCBIfam" id="NF004051">
    <property type="entry name" value="PRK05571.1"/>
    <property type="match status" value="1"/>
</dbReference>
<protein>
    <recommendedName>
        <fullName evidence="13">Serine hydroxymethyltransferase</fullName>
        <shortName evidence="13">SHMT</shortName>
        <shortName evidence="13">Serine methylase</shortName>
        <ecNumber evidence="13">2.1.2.1</ecNumber>
    </recommendedName>
</protein>
<keyword evidence="7 13" id="KW-0963">Cytoplasm</keyword>
<comment type="catalytic activity">
    <reaction evidence="1 13">
        <text>(6R)-5,10-methylene-5,6,7,8-tetrahydrofolate + glycine + H2O = (6S)-5,6,7,8-tetrahydrofolate + L-serine</text>
        <dbReference type="Rhea" id="RHEA:15481"/>
        <dbReference type="ChEBI" id="CHEBI:15377"/>
        <dbReference type="ChEBI" id="CHEBI:15636"/>
        <dbReference type="ChEBI" id="CHEBI:33384"/>
        <dbReference type="ChEBI" id="CHEBI:57305"/>
        <dbReference type="ChEBI" id="CHEBI:57453"/>
        <dbReference type="EC" id="2.1.2.1"/>
    </reaction>
</comment>
<comment type="subcellular location">
    <subcellularLocation>
        <location evidence="3 13">Cytoplasm</location>
    </subcellularLocation>
</comment>
<feature type="binding site" evidence="13">
    <location>
        <begin position="271"/>
        <end position="273"/>
    </location>
    <ligand>
        <name>(6S)-5,6,7,8-tetrahydrofolate</name>
        <dbReference type="ChEBI" id="CHEBI:57453"/>
    </ligand>
</feature>
<dbReference type="GO" id="GO:0019264">
    <property type="term" value="P:glycine biosynthetic process from serine"/>
    <property type="evidence" value="ECO:0007669"/>
    <property type="project" value="UniProtKB-UniRule"/>
</dbReference>
<dbReference type="HAMAP" id="MF_00051">
    <property type="entry name" value="SHMT"/>
    <property type="match status" value="1"/>
</dbReference>
<reference evidence="15 16" key="2">
    <citation type="journal article" date="2016" name="ISME J.">
        <title>Characterization of the first cultured representative of Verrucomicrobia subdivision 5 indicates the proposal of a novel phylum.</title>
        <authorList>
            <person name="Spring S."/>
            <person name="Bunk B."/>
            <person name="Sproer C."/>
            <person name="Schumann P."/>
            <person name="Rohde M."/>
            <person name="Tindall B.J."/>
            <person name="Klenk H.P."/>
        </authorList>
    </citation>
    <scope>NUCLEOTIDE SEQUENCE [LARGE SCALE GENOMIC DNA]</scope>
    <source>
        <strain evidence="15 16">L21-Fru-AB</strain>
    </source>
</reference>
<keyword evidence="15" id="KW-0489">Methyltransferase</keyword>
<organism evidence="15 16">
    <name type="scientific">Kiritimatiella glycovorans</name>
    <dbReference type="NCBI Taxonomy" id="1307763"/>
    <lineage>
        <taxon>Bacteria</taxon>
        <taxon>Pseudomonadati</taxon>
        <taxon>Kiritimatiellota</taxon>
        <taxon>Kiritimatiellia</taxon>
        <taxon>Kiritimatiellales</taxon>
        <taxon>Kiritimatiellaceae</taxon>
        <taxon>Kiritimatiella</taxon>
    </lineage>
</organism>
<keyword evidence="12" id="KW-0413">Isomerase</keyword>
<evidence type="ECO:0000256" key="12">
    <source>
        <dbReference type="ARBA" id="ARBA00023235"/>
    </source>
</evidence>
<keyword evidence="8 13" id="KW-0554">One-carbon metabolism</keyword>
<comment type="cofactor">
    <cofactor evidence="2 13">
        <name>pyridoxal 5'-phosphate</name>
        <dbReference type="ChEBI" id="CHEBI:597326"/>
    </cofactor>
</comment>
<dbReference type="InterPro" id="IPR015422">
    <property type="entry name" value="PyrdxlP-dep_Trfase_small"/>
</dbReference>
<evidence type="ECO:0000256" key="10">
    <source>
        <dbReference type="ARBA" id="ARBA00022679"/>
    </source>
</evidence>
<dbReference type="InterPro" id="IPR039429">
    <property type="entry name" value="SHMT-like_dom"/>
</dbReference>
<dbReference type="InterPro" id="IPR001085">
    <property type="entry name" value="Ser_HO-MeTrfase"/>
</dbReference>
<feature type="domain" description="Serine hydroxymethyltransferase-like" evidence="14">
    <location>
        <begin position="155"/>
        <end position="530"/>
    </location>
</feature>
<dbReference type="InterPro" id="IPR004785">
    <property type="entry name" value="RpiB"/>
</dbReference>
<feature type="binding site" evidence="13">
    <location>
        <position position="390"/>
    </location>
    <ligand>
        <name>(6S)-5,6,7,8-tetrahydrofolate</name>
        <dbReference type="ChEBI" id="CHEBI:57453"/>
    </ligand>
</feature>
<dbReference type="UniPathway" id="UPA00193"/>
<dbReference type="InterPro" id="IPR003500">
    <property type="entry name" value="RpiB_LacA_LacB"/>
</dbReference>
<evidence type="ECO:0000256" key="7">
    <source>
        <dbReference type="ARBA" id="ARBA00022490"/>
    </source>
</evidence>
<dbReference type="KEGG" id="vbl:L21SP4_01852"/>
<proteinExistence type="inferred from homology"/>
<keyword evidence="10 13" id="KW-0808">Transferase</keyword>
<evidence type="ECO:0000256" key="11">
    <source>
        <dbReference type="ARBA" id="ARBA00022898"/>
    </source>
</evidence>
<name>A0A0G3ELQ0_9BACT</name>
<dbReference type="GO" id="GO:0008168">
    <property type="term" value="F:methyltransferase activity"/>
    <property type="evidence" value="ECO:0007669"/>
    <property type="project" value="UniProtKB-KW"/>
</dbReference>
<comment type="pathway">
    <text evidence="13">Amino-acid biosynthesis; glycine biosynthesis; glycine from L-serine: step 1/1.</text>
</comment>
<reference evidence="16" key="1">
    <citation type="submission" date="2015-02" db="EMBL/GenBank/DDBJ databases">
        <title>Description and complete genome sequence of the first cultured representative of the subdivision 5 of the Verrucomicrobia phylum.</title>
        <authorList>
            <person name="Spring S."/>
            <person name="Bunk B."/>
            <person name="Sproer C."/>
            <person name="Klenk H.-P."/>
        </authorList>
    </citation>
    <scope>NUCLEOTIDE SEQUENCE [LARGE SCALE GENOMIC DNA]</scope>
    <source>
        <strain evidence="16">L21-Fru-AB</strain>
    </source>
</reference>
<dbReference type="EC" id="2.1.2.1" evidence="13"/>
<dbReference type="PROSITE" id="PS00096">
    <property type="entry name" value="SHMT"/>
    <property type="match status" value="1"/>
</dbReference>
<dbReference type="GO" id="GO:0035999">
    <property type="term" value="P:tetrahydrofolate interconversion"/>
    <property type="evidence" value="ECO:0007669"/>
    <property type="project" value="UniProtKB-UniRule"/>
</dbReference>
<evidence type="ECO:0000256" key="8">
    <source>
        <dbReference type="ARBA" id="ARBA00022563"/>
    </source>
</evidence>
<dbReference type="GO" id="GO:0004372">
    <property type="term" value="F:glycine hydroxymethyltransferase activity"/>
    <property type="evidence" value="ECO:0007669"/>
    <property type="project" value="UniProtKB-UniRule"/>
</dbReference>
<evidence type="ECO:0000256" key="6">
    <source>
        <dbReference type="ARBA" id="ARBA00011738"/>
    </source>
</evidence>
<dbReference type="InterPro" id="IPR015424">
    <property type="entry name" value="PyrdxlP-dep_Trfase"/>
</dbReference>
<dbReference type="Gene3D" id="3.40.1400.10">
    <property type="entry name" value="Sugar-phosphate isomerase, RpiB/LacA/LacB"/>
    <property type="match status" value="1"/>
</dbReference>
<dbReference type="SUPFAM" id="SSF89623">
    <property type="entry name" value="Ribose/Galactose isomerase RpiB/AlsB"/>
    <property type="match status" value="1"/>
</dbReference>
<feature type="binding site" evidence="13">
    <location>
        <begin position="499"/>
        <end position="501"/>
    </location>
    <ligand>
        <name>(6S)-5,6,7,8-tetrahydrofolate</name>
        <dbReference type="ChEBI" id="CHEBI:57453"/>
    </ligand>
</feature>
<evidence type="ECO:0000313" key="16">
    <source>
        <dbReference type="Proteomes" id="UP000035268"/>
    </source>
</evidence>
<dbReference type="EMBL" id="CP010904">
    <property type="protein sequence ID" value="AKJ65089.1"/>
    <property type="molecule type" value="Genomic_DNA"/>
</dbReference>
<dbReference type="AlphaFoldDB" id="A0A0G3ELQ0"/>
<evidence type="ECO:0000256" key="1">
    <source>
        <dbReference type="ARBA" id="ARBA00001528"/>
    </source>
</evidence>
<feature type="binding site" evidence="13">
    <location>
        <position position="267"/>
    </location>
    <ligand>
        <name>(6S)-5,6,7,8-tetrahydrofolate</name>
        <dbReference type="ChEBI" id="CHEBI:57453"/>
    </ligand>
</feature>
<dbReference type="NCBIfam" id="TIGR01120">
    <property type="entry name" value="rpiB"/>
    <property type="match status" value="1"/>
</dbReference>
<feature type="modified residue" description="N6-(pyridoxal phosphate)lysine" evidence="13">
    <location>
        <position position="376"/>
    </location>
</feature>
<dbReference type="NCBIfam" id="TIGR00689">
    <property type="entry name" value="rpiB_lacA_lacB"/>
    <property type="match status" value="1"/>
</dbReference>
<dbReference type="GO" id="GO:0016861">
    <property type="term" value="F:intramolecular oxidoreductase activity, interconverting aldoses and ketoses"/>
    <property type="evidence" value="ECO:0007669"/>
    <property type="project" value="UniProtKB-ARBA"/>
</dbReference>
<dbReference type="NCBIfam" id="NF000586">
    <property type="entry name" value="PRK00011.1"/>
    <property type="match status" value="1"/>
</dbReference>
<dbReference type="GO" id="GO:0005975">
    <property type="term" value="P:carbohydrate metabolic process"/>
    <property type="evidence" value="ECO:0007669"/>
    <property type="project" value="InterPro"/>
</dbReference>
<dbReference type="PANTHER" id="PTHR11680:SF35">
    <property type="entry name" value="SERINE HYDROXYMETHYLTRANSFERASE 1"/>
    <property type="match status" value="1"/>
</dbReference>
<evidence type="ECO:0000256" key="5">
    <source>
        <dbReference type="ARBA" id="ARBA00008754"/>
    </source>
</evidence>
<dbReference type="InterPro" id="IPR049943">
    <property type="entry name" value="Ser_HO-MeTrfase-like"/>
</dbReference>
<gene>
    <name evidence="13 15" type="primary">glyA</name>
    <name evidence="15" type="ORF">L21SP4_01852</name>
</gene>
<evidence type="ECO:0000256" key="2">
    <source>
        <dbReference type="ARBA" id="ARBA00001933"/>
    </source>
</evidence>
<evidence type="ECO:0000256" key="3">
    <source>
        <dbReference type="ARBA" id="ARBA00004496"/>
    </source>
</evidence>
<dbReference type="InterPro" id="IPR015421">
    <property type="entry name" value="PyrdxlP-dep_Trfase_major"/>
</dbReference>
<dbReference type="Gene3D" id="3.40.640.10">
    <property type="entry name" value="Type I PLP-dependent aspartate aminotransferase-like (Major domain)"/>
    <property type="match status" value="1"/>
</dbReference>
<comment type="similarity">
    <text evidence="4 13">Belongs to the SHMT family.</text>
</comment>
<comment type="similarity">
    <text evidence="5">Belongs to the LacAB/RpiB family.</text>
</comment>
<keyword evidence="16" id="KW-1185">Reference proteome</keyword>
<comment type="function">
    <text evidence="13">Catalyzes the reversible interconversion of serine and glycine with tetrahydrofolate (THF) serving as the one-carbon carrier. This reaction serves as the major source of one-carbon groups required for the biosynthesis of purines, thymidylate, methionine, and other important biomolecules. Also exhibits THF-independent aldolase activity toward beta-hydroxyamino acids, producing glycine and aldehydes, via a retro-aldol mechanism.</text>
</comment>
<keyword evidence="9 13" id="KW-0028">Amino-acid biosynthesis</keyword>
<dbReference type="STRING" id="1307763.L21SP4_01852"/>
<dbReference type="SUPFAM" id="SSF53383">
    <property type="entry name" value="PLP-dependent transferases"/>
    <property type="match status" value="1"/>
</dbReference>
<dbReference type="FunFam" id="3.90.1150.10:FF:000003">
    <property type="entry name" value="Serine hydroxymethyltransferase"/>
    <property type="match status" value="1"/>
</dbReference>
<accession>A0A0G3ELQ0</accession>
<dbReference type="GO" id="GO:0030170">
    <property type="term" value="F:pyridoxal phosphate binding"/>
    <property type="evidence" value="ECO:0007669"/>
    <property type="project" value="UniProtKB-UniRule"/>
</dbReference>
<dbReference type="InterPro" id="IPR019798">
    <property type="entry name" value="Ser_HO-MeTrfase_PLP_BS"/>
</dbReference>
<evidence type="ECO:0000256" key="4">
    <source>
        <dbReference type="ARBA" id="ARBA00006376"/>
    </source>
</evidence>
<evidence type="ECO:0000256" key="9">
    <source>
        <dbReference type="ARBA" id="ARBA00022605"/>
    </source>
</evidence>
<dbReference type="InterPro" id="IPR036569">
    <property type="entry name" value="RpiB_LacA_LacB_sf"/>
</dbReference>
<evidence type="ECO:0000313" key="15">
    <source>
        <dbReference type="EMBL" id="AKJ65089.1"/>
    </source>
</evidence>
<dbReference type="GO" id="GO:0032259">
    <property type="term" value="P:methylation"/>
    <property type="evidence" value="ECO:0007669"/>
    <property type="project" value="UniProtKB-KW"/>
</dbReference>
<evidence type="ECO:0000256" key="13">
    <source>
        <dbReference type="HAMAP-Rule" id="MF_00051"/>
    </source>
</evidence>
<comment type="pathway">
    <text evidence="13">One-carbon metabolism; tetrahydrofolate interconversion.</text>
</comment>
<comment type="subunit">
    <text evidence="6 13">Homodimer.</text>
</comment>